<keyword evidence="2" id="KW-1133">Transmembrane helix</keyword>
<evidence type="ECO:0000256" key="2">
    <source>
        <dbReference type="SAM" id="Phobius"/>
    </source>
</evidence>
<proteinExistence type="predicted"/>
<evidence type="ECO:0000313" key="3">
    <source>
        <dbReference type="EMBL" id="ROQ25703.1"/>
    </source>
</evidence>
<accession>A0A3N1PAV6</accession>
<dbReference type="STRING" id="584787.GCA_001247655_02763"/>
<name>A0A3N1PAV6_9GAMM</name>
<protein>
    <submittedName>
        <fullName evidence="3">Uncharacterized protein</fullName>
    </submittedName>
</protein>
<keyword evidence="4" id="KW-1185">Reference proteome</keyword>
<sequence>MDSMQSPSLPDKPQAQPSALKGYGLFGALALGLHLLLLWLVKPSLPVVPAPPSGHPISAQLIFTPPKPQAQSSDAGQDPNAVVKKDHTSETVLPAAGSNQSSGAQSTAPGQQPAASRSGTLPADPFARQEGGGQDFGQQLESSLKRLQQQRQQQWLDSAKPGADALPRPKVKKNEPQIIELGGGQRLYRGPHGECALLQEVDVVGGKETRWLSSSLCQDKGPDFQSFIKKRQHQG</sequence>
<evidence type="ECO:0000313" key="4">
    <source>
        <dbReference type="Proteomes" id="UP000268033"/>
    </source>
</evidence>
<feature type="transmembrane region" description="Helical" evidence="2">
    <location>
        <begin position="20"/>
        <end position="41"/>
    </location>
</feature>
<reference evidence="3 4" key="1">
    <citation type="submission" date="2018-11" db="EMBL/GenBank/DDBJ databases">
        <title>Genomic Encyclopedia of Type Strains, Phase IV (KMG-IV): sequencing the most valuable type-strain genomes for metagenomic binning, comparative biology and taxonomic classification.</title>
        <authorList>
            <person name="Goeker M."/>
        </authorList>
    </citation>
    <scope>NUCLEOTIDE SEQUENCE [LARGE SCALE GENOMIC DNA]</scope>
    <source>
        <strain evidence="3 4">DSM 21945</strain>
    </source>
</reference>
<dbReference type="AlphaFoldDB" id="A0A3N1PAV6"/>
<comment type="caution">
    <text evidence="3">The sequence shown here is derived from an EMBL/GenBank/DDBJ whole genome shotgun (WGS) entry which is preliminary data.</text>
</comment>
<feature type="compositionally biased region" description="Low complexity" evidence="1">
    <location>
        <begin position="138"/>
        <end position="156"/>
    </location>
</feature>
<dbReference type="Proteomes" id="UP000268033">
    <property type="component" value="Unassembled WGS sequence"/>
</dbReference>
<organism evidence="3 4">
    <name type="scientific">Gallaecimonas pentaromativorans</name>
    <dbReference type="NCBI Taxonomy" id="584787"/>
    <lineage>
        <taxon>Bacteria</taxon>
        <taxon>Pseudomonadati</taxon>
        <taxon>Pseudomonadota</taxon>
        <taxon>Gammaproteobacteria</taxon>
        <taxon>Enterobacterales</taxon>
        <taxon>Gallaecimonadaceae</taxon>
        <taxon>Gallaecimonas</taxon>
    </lineage>
</organism>
<gene>
    <name evidence="3" type="ORF">EDC28_1058</name>
</gene>
<evidence type="ECO:0000256" key="1">
    <source>
        <dbReference type="SAM" id="MobiDB-lite"/>
    </source>
</evidence>
<keyword evidence="2" id="KW-0472">Membrane</keyword>
<keyword evidence="2" id="KW-0812">Transmembrane</keyword>
<feature type="region of interest" description="Disordered" evidence="1">
    <location>
        <begin position="59"/>
        <end position="174"/>
    </location>
</feature>
<dbReference type="EMBL" id="RJUL01000005">
    <property type="protein sequence ID" value="ROQ25703.1"/>
    <property type="molecule type" value="Genomic_DNA"/>
</dbReference>
<feature type="compositionally biased region" description="Polar residues" evidence="1">
    <location>
        <begin position="109"/>
        <end position="119"/>
    </location>
</feature>
<feature type="compositionally biased region" description="Low complexity" evidence="1">
    <location>
        <begin position="95"/>
        <end position="108"/>
    </location>
</feature>